<organism evidence="1">
    <name type="scientific">hydrothermal vent metagenome</name>
    <dbReference type="NCBI Taxonomy" id="652676"/>
    <lineage>
        <taxon>unclassified sequences</taxon>
        <taxon>metagenomes</taxon>
        <taxon>ecological metagenomes</taxon>
    </lineage>
</organism>
<feature type="non-terminal residue" evidence="1">
    <location>
        <position position="35"/>
    </location>
</feature>
<name>A0A3B1D8Z6_9ZZZZ</name>
<reference evidence="1" key="1">
    <citation type="submission" date="2018-06" db="EMBL/GenBank/DDBJ databases">
        <authorList>
            <person name="Zhirakovskaya E."/>
        </authorList>
    </citation>
    <scope>NUCLEOTIDE SEQUENCE</scope>
</reference>
<dbReference type="EMBL" id="UOGL01000247">
    <property type="protein sequence ID" value="VAX38699.1"/>
    <property type="molecule type" value="Genomic_DNA"/>
</dbReference>
<proteinExistence type="predicted"/>
<accession>A0A3B1D8Z6</accession>
<sequence>MSQVVPMKAISSHNGLEATKRAYELMLSGADTLDA</sequence>
<gene>
    <name evidence="1" type="ORF">MNBD_PLANCTO02-3164</name>
</gene>
<protein>
    <submittedName>
        <fullName evidence="1">Uncharacterized protein</fullName>
    </submittedName>
</protein>
<dbReference type="AlphaFoldDB" id="A0A3B1D8Z6"/>
<evidence type="ECO:0000313" key="1">
    <source>
        <dbReference type="EMBL" id="VAX38699.1"/>
    </source>
</evidence>